<evidence type="ECO:0000313" key="1">
    <source>
        <dbReference type="EMBL" id="MBP2401329.1"/>
    </source>
</evidence>
<organism evidence="1 2">
    <name type="scientific">Streptomyces syringium</name>
    <dbReference type="NCBI Taxonomy" id="76729"/>
    <lineage>
        <taxon>Bacteria</taxon>
        <taxon>Bacillati</taxon>
        <taxon>Actinomycetota</taxon>
        <taxon>Actinomycetes</taxon>
        <taxon>Kitasatosporales</taxon>
        <taxon>Streptomycetaceae</taxon>
        <taxon>Streptomyces</taxon>
    </lineage>
</organism>
<dbReference type="Proteomes" id="UP001519291">
    <property type="component" value="Unassembled WGS sequence"/>
</dbReference>
<dbReference type="RefSeq" id="WP_130880826.1">
    <property type="nucleotide sequence ID" value="NZ_JAGIOH010000001.1"/>
</dbReference>
<dbReference type="GeneID" id="91567671"/>
<sequence length="197" mass="22306">MSESAGRSRFQPVIDRTHCPYARASTWPVSEPAHDELPVEDHLERALPRFRQALRLVAAGEADGFVLDLPARLGADVATLRASSLTVLTWFAGRSTSPSHVTMADLEDPAWWFPFDGHRLFTVAFGPCFGPDHTRYAFEAEGFFLLFQHESAFSRRHPEGIPMQVRDRIRHAFEEAGRPYRYDMGVVPVLRPGDDER</sequence>
<evidence type="ECO:0000313" key="2">
    <source>
        <dbReference type="Proteomes" id="UP001519291"/>
    </source>
</evidence>
<name>A0ABS4XXV3_9ACTN</name>
<accession>A0ABS4XXV3</accession>
<dbReference type="EMBL" id="JAGIOH010000001">
    <property type="protein sequence ID" value="MBP2401329.1"/>
    <property type="molecule type" value="Genomic_DNA"/>
</dbReference>
<protein>
    <recommendedName>
        <fullName evidence="3">DUF2716 domain-containing protein</fullName>
    </recommendedName>
</protein>
<keyword evidence="2" id="KW-1185">Reference proteome</keyword>
<evidence type="ECO:0008006" key="3">
    <source>
        <dbReference type="Google" id="ProtNLM"/>
    </source>
</evidence>
<reference evidence="1 2" key="1">
    <citation type="submission" date="2021-03" db="EMBL/GenBank/DDBJ databases">
        <title>Sequencing the genomes of 1000 actinobacteria strains.</title>
        <authorList>
            <person name="Klenk H.-P."/>
        </authorList>
    </citation>
    <scope>NUCLEOTIDE SEQUENCE [LARGE SCALE GENOMIC DNA]</scope>
    <source>
        <strain evidence="1 2">DSM 41480</strain>
    </source>
</reference>
<comment type="caution">
    <text evidence="1">The sequence shown here is derived from an EMBL/GenBank/DDBJ whole genome shotgun (WGS) entry which is preliminary data.</text>
</comment>
<gene>
    <name evidence="1" type="ORF">JO379_000798</name>
</gene>
<proteinExistence type="predicted"/>